<name>A0A915J241_ROMCU</name>
<dbReference type="WBParaSite" id="nRc.2.0.1.t20531-RA">
    <property type="protein sequence ID" value="nRc.2.0.1.t20531-RA"/>
    <property type="gene ID" value="nRc.2.0.1.g20531"/>
</dbReference>
<protein>
    <submittedName>
        <fullName evidence="2">Uncharacterized protein</fullName>
    </submittedName>
</protein>
<sequence>MRVDKRRNQYLFELLNLVASWMITAIQKHEWKIKTQQLCCLMRVNFKWIKSCQSKVELLQAKKEILRLLLHNKLRNTAQNLHACAPRPSTNPTKKLKI</sequence>
<dbReference type="AlphaFoldDB" id="A0A915J241"/>
<evidence type="ECO:0000313" key="2">
    <source>
        <dbReference type="WBParaSite" id="nRc.2.0.1.t20531-RA"/>
    </source>
</evidence>
<keyword evidence="1" id="KW-1185">Reference proteome</keyword>
<dbReference type="Proteomes" id="UP000887565">
    <property type="component" value="Unplaced"/>
</dbReference>
<evidence type="ECO:0000313" key="1">
    <source>
        <dbReference type="Proteomes" id="UP000887565"/>
    </source>
</evidence>
<accession>A0A915J241</accession>
<reference evidence="2" key="1">
    <citation type="submission" date="2022-11" db="UniProtKB">
        <authorList>
            <consortium name="WormBaseParasite"/>
        </authorList>
    </citation>
    <scope>IDENTIFICATION</scope>
</reference>
<organism evidence="1 2">
    <name type="scientific">Romanomermis culicivorax</name>
    <name type="common">Nematode worm</name>
    <dbReference type="NCBI Taxonomy" id="13658"/>
    <lineage>
        <taxon>Eukaryota</taxon>
        <taxon>Metazoa</taxon>
        <taxon>Ecdysozoa</taxon>
        <taxon>Nematoda</taxon>
        <taxon>Enoplea</taxon>
        <taxon>Dorylaimia</taxon>
        <taxon>Mermithida</taxon>
        <taxon>Mermithoidea</taxon>
        <taxon>Mermithidae</taxon>
        <taxon>Romanomermis</taxon>
    </lineage>
</organism>
<proteinExistence type="predicted"/>